<reference evidence="2" key="2">
    <citation type="submission" date="2021-04" db="EMBL/GenBank/DDBJ databases">
        <authorList>
            <person name="Gilroy R."/>
        </authorList>
    </citation>
    <scope>NUCLEOTIDE SEQUENCE</scope>
    <source>
        <strain evidence="2">CHK188-5543</strain>
    </source>
</reference>
<dbReference type="Pfam" id="PF02681">
    <property type="entry name" value="DUF212"/>
    <property type="match status" value="1"/>
</dbReference>
<dbReference type="EMBL" id="DXES01000034">
    <property type="protein sequence ID" value="HIX64948.1"/>
    <property type="molecule type" value="Genomic_DNA"/>
</dbReference>
<feature type="transmembrane region" description="Helical" evidence="1">
    <location>
        <begin position="12"/>
        <end position="33"/>
    </location>
</feature>
<dbReference type="PANTHER" id="PTHR31446">
    <property type="entry name" value="ACID PHOSPHATASE/VANADIUM-DEPENDENT HALOPEROXIDASE-RELATED PROTEIN"/>
    <property type="match status" value="1"/>
</dbReference>
<evidence type="ECO:0000313" key="2">
    <source>
        <dbReference type="EMBL" id="HIX64948.1"/>
    </source>
</evidence>
<dbReference type="InterPro" id="IPR003832">
    <property type="entry name" value="DUF212"/>
</dbReference>
<accession>A0A9D2B6Q9</accession>
<keyword evidence="1" id="KW-1133">Transmembrane helix</keyword>
<keyword evidence="1" id="KW-0812">Transmembrane</keyword>
<keyword evidence="1" id="KW-0472">Membrane</keyword>
<protein>
    <submittedName>
        <fullName evidence="2">Divergent PAP2 family protein</fullName>
    </submittedName>
</protein>
<dbReference type="PANTHER" id="PTHR31446:SF29">
    <property type="entry name" value="ACID PHOSPHATASE_VANADIUM-DEPENDENT HALOPEROXIDASE-RELATED PROTEIN"/>
    <property type="match status" value="1"/>
</dbReference>
<proteinExistence type="predicted"/>
<feature type="transmembrane region" description="Helical" evidence="1">
    <location>
        <begin position="145"/>
        <end position="167"/>
    </location>
</feature>
<evidence type="ECO:0000313" key="3">
    <source>
        <dbReference type="Proteomes" id="UP000886800"/>
    </source>
</evidence>
<dbReference type="Proteomes" id="UP000886800">
    <property type="component" value="Unassembled WGS sequence"/>
</dbReference>
<gene>
    <name evidence="2" type="ORF">H9736_01730</name>
</gene>
<evidence type="ECO:0000256" key="1">
    <source>
        <dbReference type="SAM" id="Phobius"/>
    </source>
</evidence>
<reference evidence="2" key="1">
    <citation type="journal article" date="2021" name="PeerJ">
        <title>Extensive microbial diversity within the chicken gut microbiome revealed by metagenomics and culture.</title>
        <authorList>
            <person name="Gilroy R."/>
            <person name="Ravi A."/>
            <person name="Getino M."/>
            <person name="Pursley I."/>
            <person name="Horton D.L."/>
            <person name="Alikhan N.F."/>
            <person name="Baker D."/>
            <person name="Gharbi K."/>
            <person name="Hall N."/>
            <person name="Watson M."/>
            <person name="Adriaenssens E.M."/>
            <person name="Foster-Nyarko E."/>
            <person name="Jarju S."/>
            <person name="Secka A."/>
            <person name="Antonio M."/>
            <person name="Oren A."/>
            <person name="Chaudhuri R.R."/>
            <person name="La Ragione R."/>
            <person name="Hildebrand F."/>
            <person name="Pallen M.J."/>
        </authorList>
    </citation>
    <scope>NUCLEOTIDE SEQUENCE</scope>
    <source>
        <strain evidence="2">CHK188-5543</strain>
    </source>
</reference>
<sequence length="170" mass="18324">MGPLQTLTSNYILNVGVLSWFIAQVLKTLLVFIPTRKIVWERMVGSGGMPSSHSALVCGVAMATAKKLGYASPEFALALALAGIVMYDAMGVRRAAGEQAKVLNRMVIDFRMMLQMLKEEMDALARGESAPVDLENRTGKVLKEFLGHTPLEVLCGAALGILIAVLMPAF</sequence>
<name>A0A9D2B6Q9_9FIRM</name>
<organism evidence="2 3">
    <name type="scientific">Candidatus Anaerotruncus excrementipullorum</name>
    <dbReference type="NCBI Taxonomy" id="2838465"/>
    <lineage>
        <taxon>Bacteria</taxon>
        <taxon>Bacillati</taxon>
        <taxon>Bacillota</taxon>
        <taxon>Clostridia</taxon>
        <taxon>Eubacteriales</taxon>
        <taxon>Oscillospiraceae</taxon>
        <taxon>Anaerotruncus</taxon>
    </lineage>
</organism>
<comment type="caution">
    <text evidence="2">The sequence shown here is derived from an EMBL/GenBank/DDBJ whole genome shotgun (WGS) entry which is preliminary data.</text>
</comment>
<dbReference type="AlphaFoldDB" id="A0A9D2B6Q9"/>